<keyword evidence="13" id="KW-1185">Reference proteome</keyword>
<comment type="cofactor">
    <cofactor evidence="8">
        <name>[4Fe-4S] cluster</name>
        <dbReference type="ChEBI" id="CHEBI:49883"/>
    </cofactor>
    <text evidence="8">Binds 1 [4Fe-4S] cluster. The cluster is coordinated with 3 cysteines and an exchangeable S-adenosyl-L-methionine.</text>
</comment>
<evidence type="ECO:0000256" key="4">
    <source>
        <dbReference type="ARBA" id="ARBA00022842"/>
    </source>
</evidence>
<comment type="pathway">
    <text evidence="8">Purine metabolism; 7-cyano-7-deazaguanine biosynthesis.</text>
</comment>
<evidence type="ECO:0000256" key="2">
    <source>
        <dbReference type="ARBA" id="ARBA00022691"/>
    </source>
</evidence>
<comment type="cofactor">
    <cofactor evidence="8">
        <name>Mg(2+)</name>
        <dbReference type="ChEBI" id="CHEBI:18420"/>
    </cofactor>
</comment>
<keyword evidence="4 8" id="KW-0460">Magnesium</keyword>
<dbReference type="InterPro" id="IPR007197">
    <property type="entry name" value="rSAM"/>
</dbReference>
<dbReference type="UniPathway" id="UPA00391"/>
<keyword evidence="2 8" id="KW-0949">S-adenosyl-L-methionine</keyword>
<feature type="binding site" evidence="8">
    <location>
        <begin position="112"/>
        <end position="114"/>
    </location>
    <ligand>
        <name>S-adenosyl-L-methionine</name>
        <dbReference type="ChEBI" id="CHEBI:59789"/>
    </ligand>
</feature>
<feature type="binding site" evidence="8">
    <location>
        <position position="69"/>
    </location>
    <ligand>
        <name>substrate</name>
    </ligand>
</feature>
<feature type="binding site" evidence="8">
    <location>
        <position position="28"/>
    </location>
    <ligand>
        <name>substrate</name>
    </ligand>
</feature>
<organism evidence="11 13">
    <name type="scientific">Porphyromonas crevioricanis</name>
    <dbReference type="NCBI Taxonomy" id="393921"/>
    <lineage>
        <taxon>Bacteria</taxon>
        <taxon>Pseudomonadati</taxon>
        <taxon>Bacteroidota</taxon>
        <taxon>Bacteroidia</taxon>
        <taxon>Bacteroidales</taxon>
        <taxon>Porphyromonadaceae</taxon>
        <taxon>Porphyromonas</taxon>
    </lineage>
</organism>
<dbReference type="GO" id="GO:1904047">
    <property type="term" value="F:S-adenosyl-L-methionine binding"/>
    <property type="evidence" value="ECO:0007669"/>
    <property type="project" value="UniProtKB-UniRule"/>
</dbReference>
<evidence type="ECO:0000313" key="12">
    <source>
        <dbReference type="Proteomes" id="UP000030136"/>
    </source>
</evidence>
<feature type="domain" description="Radical SAM core" evidence="9">
    <location>
        <begin position="19"/>
        <end position="201"/>
    </location>
</feature>
<feature type="binding site" evidence="8">
    <location>
        <position position="36"/>
    </location>
    <ligand>
        <name>[4Fe-4S] cluster</name>
        <dbReference type="ChEBI" id="CHEBI:49883"/>
        <note>4Fe-4S-S-AdoMet</note>
    </ligand>
</feature>
<dbReference type="InterPro" id="IPR058240">
    <property type="entry name" value="rSAM_sf"/>
</dbReference>
<comment type="caution">
    <text evidence="8">Lacks conserved residue(s) required for the propagation of feature annotation.</text>
</comment>
<dbReference type="SUPFAM" id="SSF102114">
    <property type="entry name" value="Radical SAM enzymes"/>
    <property type="match status" value="1"/>
</dbReference>
<keyword evidence="3 8" id="KW-0479">Metal-binding</keyword>
<dbReference type="SFLD" id="SFLDS00029">
    <property type="entry name" value="Radical_SAM"/>
    <property type="match status" value="1"/>
</dbReference>
<evidence type="ECO:0000256" key="6">
    <source>
        <dbReference type="ARBA" id="ARBA00023014"/>
    </source>
</evidence>
<evidence type="ECO:0000256" key="8">
    <source>
        <dbReference type="HAMAP-Rule" id="MF_00917"/>
    </source>
</evidence>
<dbReference type="EMBL" id="JQJC01000029">
    <property type="protein sequence ID" value="KGN93132.1"/>
    <property type="molecule type" value="Genomic_DNA"/>
</dbReference>
<dbReference type="AlphaFoldDB" id="A0A2X4SEP0"/>
<dbReference type="GO" id="GO:0000287">
    <property type="term" value="F:magnesium ion binding"/>
    <property type="evidence" value="ECO:0007669"/>
    <property type="project" value="UniProtKB-UniRule"/>
</dbReference>
<dbReference type="EMBL" id="LS483447">
    <property type="protein sequence ID" value="SQH72502.1"/>
    <property type="molecule type" value="Genomic_DNA"/>
</dbReference>
<dbReference type="InterPro" id="IPR013785">
    <property type="entry name" value="Aldolase_TIM"/>
</dbReference>
<dbReference type="GO" id="GO:0008616">
    <property type="term" value="P:tRNA queuosine(34) biosynthetic process"/>
    <property type="evidence" value="ECO:0007669"/>
    <property type="project" value="UniProtKB-UniRule"/>
</dbReference>
<comment type="subunit">
    <text evidence="8">Homodimer.</text>
</comment>
<dbReference type="PROSITE" id="PS51918">
    <property type="entry name" value="RADICAL_SAM"/>
    <property type="match status" value="1"/>
</dbReference>
<dbReference type="Proteomes" id="UP000249300">
    <property type="component" value="Chromosome 1"/>
</dbReference>
<keyword evidence="7 8" id="KW-0456">Lyase</keyword>
<evidence type="ECO:0000256" key="1">
    <source>
        <dbReference type="ARBA" id="ARBA00022485"/>
    </source>
</evidence>
<dbReference type="Proteomes" id="UP000030136">
    <property type="component" value="Unassembled WGS sequence"/>
</dbReference>
<evidence type="ECO:0000313" key="10">
    <source>
        <dbReference type="EMBL" id="KGN93132.1"/>
    </source>
</evidence>
<evidence type="ECO:0000256" key="3">
    <source>
        <dbReference type="ARBA" id="ARBA00022723"/>
    </source>
</evidence>
<proteinExistence type="inferred from homology"/>
<dbReference type="GO" id="GO:0051539">
    <property type="term" value="F:4 iron, 4 sulfur cluster binding"/>
    <property type="evidence" value="ECO:0007669"/>
    <property type="project" value="UniProtKB-UniRule"/>
</dbReference>
<name>A0A2X4SEP0_9PORP</name>
<comment type="similarity">
    <text evidence="8">Belongs to the radical SAM superfamily. 7-carboxy-7-deazaguanine synthase family.</text>
</comment>
<evidence type="ECO:0000313" key="11">
    <source>
        <dbReference type="EMBL" id="SQH72502.1"/>
    </source>
</evidence>
<evidence type="ECO:0000313" key="13">
    <source>
        <dbReference type="Proteomes" id="UP000249300"/>
    </source>
</evidence>
<evidence type="ECO:0000256" key="5">
    <source>
        <dbReference type="ARBA" id="ARBA00023004"/>
    </source>
</evidence>
<feature type="binding site" evidence="8">
    <location>
        <begin position="38"/>
        <end position="40"/>
    </location>
    <ligand>
        <name>S-adenosyl-L-methionine</name>
        <dbReference type="ChEBI" id="CHEBI:59789"/>
    </ligand>
</feature>
<evidence type="ECO:0000256" key="7">
    <source>
        <dbReference type="ARBA" id="ARBA00023239"/>
    </source>
</evidence>
<dbReference type="Gene3D" id="3.20.20.70">
    <property type="entry name" value="Aldolase class I"/>
    <property type="match status" value="1"/>
</dbReference>
<sequence length="201" mass="22579">MKPLLVKEIFYSLQGEGGRSGRPSVFVRLSGCNLDCSFCDTDFAHGRPMQVHEIAQAIATYPSREMIWTGGEPSLQLTDEHIAYFAVLGYYQAIETNGTHTLPQGLDYISCSPKHRDWSLLARIFPKGVSEWRFLIEATGELPPHESLLPAAHHYCVSPVFQTQPKGDMADPQALKRCIEYCLAHPRWQLSIQLHKLIGIA</sequence>
<keyword evidence="5 8" id="KW-0408">Iron</keyword>
<keyword evidence="1 8" id="KW-0004">4Fe-4S</keyword>
<gene>
    <name evidence="8 11" type="primary">queE</name>
    <name evidence="10" type="ORF">HQ38_09495</name>
    <name evidence="11" type="ORF">NCTC12858_00325</name>
</gene>
<comment type="catalytic activity">
    <reaction evidence="8">
        <text>6-carboxy-5,6,7,8-tetrahydropterin + H(+) = 7-carboxy-7-carbaguanine + NH4(+)</text>
        <dbReference type="Rhea" id="RHEA:27974"/>
        <dbReference type="ChEBI" id="CHEBI:15378"/>
        <dbReference type="ChEBI" id="CHEBI:28938"/>
        <dbReference type="ChEBI" id="CHEBI:61032"/>
        <dbReference type="ChEBI" id="CHEBI:61036"/>
        <dbReference type="EC" id="4.3.99.3"/>
    </reaction>
</comment>
<dbReference type="PIRSF" id="PIRSF000370">
    <property type="entry name" value="QueE"/>
    <property type="match status" value="1"/>
</dbReference>
<keyword evidence="6 8" id="KW-0411">Iron-sulfur</keyword>
<reference evidence="10 12" key="1">
    <citation type="submission" date="2014-08" db="EMBL/GenBank/DDBJ databases">
        <title>Porphyromonas crevioricanis strain:COT-253_OH1447 Genome sequencing.</title>
        <authorList>
            <person name="Wallis C."/>
            <person name="Deusch O."/>
            <person name="O'Flynn C."/>
            <person name="Davis I."/>
            <person name="Jospin G."/>
            <person name="Darling A.E."/>
            <person name="Coil D.A."/>
            <person name="Alexiev A."/>
            <person name="Horsfall A."/>
            <person name="Kirkwood N."/>
            <person name="Harris S."/>
            <person name="Eisen J.A."/>
        </authorList>
    </citation>
    <scope>NUCLEOTIDE SEQUENCE [LARGE SCALE GENOMIC DNA]</scope>
    <source>
        <strain evidence="12">COT-253 OH1447</strain>
        <strain evidence="10">COT-253_OH1447</strain>
    </source>
</reference>
<dbReference type="HAMAP" id="MF_00917">
    <property type="entry name" value="QueE"/>
    <property type="match status" value="1"/>
</dbReference>
<protein>
    <recommendedName>
        <fullName evidence="8">7-carboxy-7-deazaguanine synthase</fullName>
        <shortName evidence="8">CDG synthase</shortName>
        <ecNumber evidence="8">4.3.99.3</ecNumber>
    </recommendedName>
    <alternativeName>
        <fullName evidence="8">Queuosine biosynthesis protein QueE</fullName>
    </alternativeName>
</protein>
<dbReference type="EC" id="4.3.99.3" evidence="8"/>
<feature type="binding site" evidence="8">
    <location>
        <position position="32"/>
    </location>
    <ligand>
        <name>[4Fe-4S] cluster</name>
        <dbReference type="ChEBI" id="CHEBI:49883"/>
        <note>4Fe-4S-S-AdoMet</note>
    </ligand>
</feature>
<reference evidence="11 13" key="2">
    <citation type="submission" date="2018-06" db="EMBL/GenBank/DDBJ databases">
        <authorList>
            <consortium name="Pathogen Informatics"/>
            <person name="Doyle S."/>
        </authorList>
    </citation>
    <scope>NUCLEOTIDE SEQUENCE [LARGE SCALE GENOMIC DNA]</scope>
    <source>
        <strain evidence="11 13">NCTC12858</strain>
    </source>
</reference>
<feature type="binding site" evidence="8">
    <location>
        <position position="39"/>
    </location>
    <ligand>
        <name>[4Fe-4S] cluster</name>
        <dbReference type="ChEBI" id="CHEBI:49883"/>
        <note>4Fe-4S-S-AdoMet</note>
    </ligand>
</feature>
<accession>A0A2X4SEP0</accession>
<feature type="binding site" evidence="8">
    <location>
        <position position="41"/>
    </location>
    <ligand>
        <name>Mg(2+)</name>
        <dbReference type="ChEBI" id="CHEBI:18420"/>
    </ligand>
</feature>
<dbReference type="PANTHER" id="PTHR42836:SF1">
    <property type="entry name" value="7-CARBOXY-7-DEAZAGUANINE SYNTHASE"/>
    <property type="match status" value="1"/>
</dbReference>
<feature type="binding site" evidence="8">
    <location>
        <begin position="13"/>
        <end position="15"/>
    </location>
    <ligand>
        <name>substrate</name>
    </ligand>
</feature>
<feature type="binding site" evidence="8">
    <location>
        <position position="71"/>
    </location>
    <ligand>
        <name>S-adenosyl-L-methionine</name>
        <dbReference type="ChEBI" id="CHEBI:59789"/>
    </ligand>
</feature>
<keyword evidence="8" id="KW-0671">Queuosine biosynthesis</keyword>
<dbReference type="InterPro" id="IPR024924">
    <property type="entry name" value="7-CO-7-deazaguanine_synth-like"/>
</dbReference>
<comment type="function">
    <text evidence="8">Catalyzes the complex heterocyclic radical-mediated conversion of 6-carboxy-5,6,7,8-tetrahydropterin (CPH4) to 7-carboxy-7-deazaguanine (CDG), a step common to the biosynthetic pathways of all 7-deazapurine-containing compounds.</text>
</comment>
<comment type="cofactor">
    <cofactor evidence="8">
        <name>S-adenosyl-L-methionine</name>
        <dbReference type="ChEBI" id="CHEBI:59789"/>
    </cofactor>
    <text evidence="8">Binds 1 S-adenosyl-L-methionine per subunit.</text>
</comment>
<evidence type="ECO:0000259" key="9">
    <source>
        <dbReference type="PROSITE" id="PS51918"/>
    </source>
</evidence>
<dbReference type="Pfam" id="PF04055">
    <property type="entry name" value="Radical_SAM"/>
    <property type="match status" value="1"/>
</dbReference>
<dbReference type="GO" id="GO:0016840">
    <property type="term" value="F:carbon-nitrogen lyase activity"/>
    <property type="evidence" value="ECO:0007669"/>
    <property type="project" value="UniProtKB-UniRule"/>
</dbReference>
<dbReference type="KEGG" id="pcre:NCTC12858_00325"/>
<dbReference type="PANTHER" id="PTHR42836">
    <property type="entry name" value="7-CARBOXY-7-DEAZAGUANINE SYNTHASE"/>
    <property type="match status" value="1"/>
</dbReference>
<dbReference type="CDD" id="cd01335">
    <property type="entry name" value="Radical_SAM"/>
    <property type="match status" value="1"/>
</dbReference>